<feature type="region of interest" description="Disordered" evidence="6">
    <location>
        <begin position="285"/>
        <end position="315"/>
    </location>
</feature>
<feature type="transmembrane region" description="Helical" evidence="7">
    <location>
        <begin position="12"/>
        <end position="35"/>
    </location>
</feature>
<dbReference type="GO" id="GO:0016020">
    <property type="term" value="C:membrane"/>
    <property type="evidence" value="ECO:0007669"/>
    <property type="project" value="UniProtKB-SubCell"/>
</dbReference>
<evidence type="ECO:0000259" key="8">
    <source>
        <dbReference type="Pfam" id="PF20684"/>
    </source>
</evidence>
<dbReference type="InterPro" id="IPR049326">
    <property type="entry name" value="Rhodopsin_dom_fungi"/>
</dbReference>
<feature type="domain" description="Rhodopsin" evidence="8">
    <location>
        <begin position="31"/>
        <end position="271"/>
    </location>
</feature>
<name>A0A6A6JKS9_WESOR</name>
<evidence type="ECO:0000256" key="7">
    <source>
        <dbReference type="SAM" id="Phobius"/>
    </source>
</evidence>
<dbReference type="EMBL" id="ML986492">
    <property type="protein sequence ID" value="KAF2276835.1"/>
    <property type="molecule type" value="Genomic_DNA"/>
</dbReference>
<feature type="transmembrane region" description="Helical" evidence="7">
    <location>
        <begin position="209"/>
        <end position="229"/>
    </location>
</feature>
<gene>
    <name evidence="9" type="ORF">EI97DRAFT_417912</name>
</gene>
<sequence length="414" mass="45369">MATEEPIPNRGPILLAVNIAFLSAAVVSNALRCYVRIRMVRGFGVDDWLMAAATAALTCYCTFSMSGVVYGSGHHHRDLKPENIERAMNYWWLCMLFYAVSMVLSKLSIGWFLLRIAVKRAHAWAIYFSMLISVVVGVIFFFVTLFQCSPIPYFWRRYTLTGKCMSIEVIVALGYLYSAFSIISDFTFAILPVFLVWNLQLNTKTKWALIPLLTMGCIASSAVVARVPYMGNFRHEDDFLWATTDIAIWSTVEQGLAITAGSLATLRPLFTLILARLGLSTGPSKLTSGGARPSHYGHASRGSAHVLGGGGGSRKTRMSKELLDQQYGLRSLTETTCTKGAVLVGKKNADVSNVNRIAGGGRGDGESEKSLKGSGRSRSGSEEELNASVRTEESSEERGMQIVVSTSFMVSEKK</sequence>
<comment type="subcellular location">
    <subcellularLocation>
        <location evidence="1">Membrane</location>
        <topology evidence="1">Multi-pass membrane protein</topology>
    </subcellularLocation>
</comment>
<evidence type="ECO:0000256" key="2">
    <source>
        <dbReference type="ARBA" id="ARBA00022692"/>
    </source>
</evidence>
<feature type="transmembrane region" description="Helical" evidence="7">
    <location>
        <begin position="126"/>
        <end position="155"/>
    </location>
</feature>
<dbReference type="InterPro" id="IPR052337">
    <property type="entry name" value="SAT4-like"/>
</dbReference>
<feature type="region of interest" description="Disordered" evidence="6">
    <location>
        <begin position="353"/>
        <end position="414"/>
    </location>
</feature>
<keyword evidence="3 7" id="KW-1133">Transmembrane helix</keyword>
<evidence type="ECO:0000256" key="6">
    <source>
        <dbReference type="SAM" id="MobiDB-lite"/>
    </source>
</evidence>
<feature type="transmembrane region" description="Helical" evidence="7">
    <location>
        <begin position="47"/>
        <end position="70"/>
    </location>
</feature>
<dbReference type="Pfam" id="PF20684">
    <property type="entry name" value="Fung_rhodopsin"/>
    <property type="match status" value="1"/>
</dbReference>
<feature type="transmembrane region" description="Helical" evidence="7">
    <location>
        <begin position="175"/>
        <end position="197"/>
    </location>
</feature>
<accession>A0A6A6JKS9</accession>
<protein>
    <recommendedName>
        <fullName evidence="8">Rhodopsin domain-containing protein</fullName>
    </recommendedName>
</protein>
<evidence type="ECO:0000256" key="3">
    <source>
        <dbReference type="ARBA" id="ARBA00022989"/>
    </source>
</evidence>
<proteinExistence type="inferred from homology"/>
<evidence type="ECO:0000256" key="1">
    <source>
        <dbReference type="ARBA" id="ARBA00004141"/>
    </source>
</evidence>
<evidence type="ECO:0000313" key="10">
    <source>
        <dbReference type="Proteomes" id="UP000800097"/>
    </source>
</evidence>
<feature type="compositionally biased region" description="Polar residues" evidence="6">
    <location>
        <begin position="403"/>
        <end position="414"/>
    </location>
</feature>
<dbReference type="PANTHER" id="PTHR33048:SF96">
    <property type="entry name" value="INTEGRAL MEMBRANE PROTEIN"/>
    <property type="match status" value="1"/>
</dbReference>
<dbReference type="GeneID" id="54550115"/>
<feature type="compositionally biased region" description="Basic and acidic residues" evidence="6">
    <location>
        <begin position="390"/>
        <end position="399"/>
    </location>
</feature>
<keyword evidence="2 7" id="KW-0812">Transmembrane</keyword>
<evidence type="ECO:0000313" key="9">
    <source>
        <dbReference type="EMBL" id="KAF2276835.1"/>
    </source>
</evidence>
<dbReference type="RefSeq" id="XP_033654374.1">
    <property type="nucleotide sequence ID" value="XM_033796940.1"/>
</dbReference>
<reference evidence="9" key="1">
    <citation type="journal article" date="2020" name="Stud. Mycol.">
        <title>101 Dothideomycetes genomes: a test case for predicting lifestyles and emergence of pathogens.</title>
        <authorList>
            <person name="Haridas S."/>
            <person name="Albert R."/>
            <person name="Binder M."/>
            <person name="Bloem J."/>
            <person name="Labutti K."/>
            <person name="Salamov A."/>
            <person name="Andreopoulos B."/>
            <person name="Baker S."/>
            <person name="Barry K."/>
            <person name="Bills G."/>
            <person name="Bluhm B."/>
            <person name="Cannon C."/>
            <person name="Castanera R."/>
            <person name="Culley D."/>
            <person name="Daum C."/>
            <person name="Ezra D."/>
            <person name="Gonzalez J."/>
            <person name="Henrissat B."/>
            <person name="Kuo A."/>
            <person name="Liang C."/>
            <person name="Lipzen A."/>
            <person name="Lutzoni F."/>
            <person name="Magnuson J."/>
            <person name="Mondo S."/>
            <person name="Nolan M."/>
            <person name="Ohm R."/>
            <person name="Pangilinan J."/>
            <person name="Park H.-J."/>
            <person name="Ramirez L."/>
            <person name="Alfaro M."/>
            <person name="Sun H."/>
            <person name="Tritt A."/>
            <person name="Yoshinaga Y."/>
            <person name="Zwiers L.-H."/>
            <person name="Turgeon B."/>
            <person name="Goodwin S."/>
            <person name="Spatafora J."/>
            <person name="Crous P."/>
            <person name="Grigoriev I."/>
        </authorList>
    </citation>
    <scope>NUCLEOTIDE SEQUENCE</scope>
    <source>
        <strain evidence="9">CBS 379.55</strain>
    </source>
</reference>
<organism evidence="9 10">
    <name type="scientific">Westerdykella ornata</name>
    <dbReference type="NCBI Taxonomy" id="318751"/>
    <lineage>
        <taxon>Eukaryota</taxon>
        <taxon>Fungi</taxon>
        <taxon>Dikarya</taxon>
        <taxon>Ascomycota</taxon>
        <taxon>Pezizomycotina</taxon>
        <taxon>Dothideomycetes</taxon>
        <taxon>Pleosporomycetidae</taxon>
        <taxon>Pleosporales</taxon>
        <taxon>Sporormiaceae</taxon>
        <taxon>Westerdykella</taxon>
    </lineage>
</organism>
<dbReference type="OrthoDB" id="3936451at2759"/>
<dbReference type="PANTHER" id="PTHR33048">
    <property type="entry name" value="PTH11-LIKE INTEGRAL MEMBRANE PROTEIN (AFU_ORTHOLOGUE AFUA_5G11245)"/>
    <property type="match status" value="1"/>
</dbReference>
<keyword evidence="10" id="KW-1185">Reference proteome</keyword>
<feature type="transmembrane region" description="Helical" evidence="7">
    <location>
        <begin position="90"/>
        <end position="114"/>
    </location>
</feature>
<evidence type="ECO:0000256" key="4">
    <source>
        <dbReference type="ARBA" id="ARBA00023136"/>
    </source>
</evidence>
<dbReference type="Proteomes" id="UP000800097">
    <property type="component" value="Unassembled WGS sequence"/>
</dbReference>
<evidence type="ECO:0000256" key="5">
    <source>
        <dbReference type="ARBA" id="ARBA00038359"/>
    </source>
</evidence>
<dbReference type="AlphaFoldDB" id="A0A6A6JKS9"/>
<comment type="similarity">
    <text evidence="5">Belongs to the SAT4 family.</text>
</comment>
<keyword evidence="4 7" id="KW-0472">Membrane</keyword>